<dbReference type="PaxDb" id="289377-HL41_07860"/>
<dbReference type="AlphaFoldDB" id="A0A075WUN7"/>
<dbReference type="HOGENOM" id="CLU_2290353_0_0_0"/>
<name>A0A075WUN7_9BACT</name>
<dbReference type="OrthoDB" id="2370461at2"/>
<protein>
    <submittedName>
        <fullName evidence="1">Uncharacterized protein</fullName>
    </submittedName>
</protein>
<evidence type="ECO:0000313" key="1">
    <source>
        <dbReference type="EMBL" id="AIH04586.1"/>
    </source>
</evidence>
<evidence type="ECO:0000313" key="2">
    <source>
        <dbReference type="Proteomes" id="UP000028481"/>
    </source>
</evidence>
<organism evidence="1 2">
    <name type="scientific">Thermodesulfobacterium commune DSM 2178</name>
    <dbReference type="NCBI Taxonomy" id="289377"/>
    <lineage>
        <taxon>Bacteria</taxon>
        <taxon>Pseudomonadati</taxon>
        <taxon>Thermodesulfobacteriota</taxon>
        <taxon>Thermodesulfobacteria</taxon>
        <taxon>Thermodesulfobacteriales</taxon>
        <taxon>Thermodesulfobacteriaceae</taxon>
        <taxon>Thermodesulfobacterium</taxon>
    </lineage>
</organism>
<dbReference type="KEGG" id="tcm:HL41_07860"/>
<keyword evidence="2" id="KW-1185">Reference proteome</keyword>
<gene>
    <name evidence="1" type="ORF">HL41_07860</name>
</gene>
<sequence>MELGYNAHREERGGDKVRKLVGYWRYDTEDEVNLVNQIYEVGKSPYQRIMESSLVPEEVREALKEHYNKFYLVELKRKLDELLTQLFGGKMKGKSFSGTEK</sequence>
<dbReference type="RefSeq" id="WP_038060523.1">
    <property type="nucleotide sequence ID" value="NZ_CP008796.1"/>
</dbReference>
<proteinExistence type="predicted"/>
<accession>A0A075WUN7</accession>
<reference evidence="1 2" key="1">
    <citation type="journal article" date="2015" name="Genome Announc.">
        <title>Genome Sequence of a Sulfate-Reducing Thermophilic Bacterium, Thermodesulfobacterium commune DSM 2178T (Phylum Thermodesulfobacteria).</title>
        <authorList>
            <person name="Bhatnagar S."/>
            <person name="Badger J.H."/>
            <person name="Madupu R."/>
            <person name="Khouri H.M."/>
            <person name="O'Connor E.M."/>
            <person name="Robb F.T."/>
            <person name="Ward N.L."/>
            <person name="Eisen J.A."/>
        </authorList>
    </citation>
    <scope>NUCLEOTIDE SEQUENCE [LARGE SCALE GENOMIC DNA]</scope>
    <source>
        <strain evidence="1 2">DSM 2178</strain>
    </source>
</reference>
<dbReference type="EMBL" id="CP008796">
    <property type="protein sequence ID" value="AIH04586.1"/>
    <property type="molecule type" value="Genomic_DNA"/>
</dbReference>
<dbReference type="eggNOG" id="ENOG5030IN8">
    <property type="taxonomic scope" value="Bacteria"/>
</dbReference>
<dbReference type="Proteomes" id="UP000028481">
    <property type="component" value="Chromosome"/>
</dbReference>